<dbReference type="OrthoDB" id="103819at2759"/>
<proteinExistence type="inferred from homology"/>
<name>A0A067C7T4_SAPPC</name>
<sequence length="1015" mass="108640">MLETRAGAWTPDMDRDEDVLRMFVAAIERQLRAWFLQQARVAWSGALDASGVPAFRAEADYLVSNEPTFTFRTLSANRENTWETHVDADVPTPAFQIHATLSPSNAVWVHVVVFRKALLSTAQGLEYPRMLWKRLQALPCEGFGAESIIDVWTMRDVSVTGVLAATPTPLIVEKDRFRVAKRPRMAKMSSESQASSPERPPPFSPNALDPKRPKLPASRSTSPSQPHTTDDEALTPISPDLGVKHELLCVDFAGVGTDAPLTTSRRVHAFVPSAKTTRKAKHSAKRLGTKAETSAWRVLLRVPKDVPKTGNNDESEYYSTADEADTVVPLPLPPRPVAVTDAMLTTLATTVAKELHAETAPTRAKPGLLRTAHAYASTSSLSSVKDDARYLPVGIMPYNVPGSAGPSSIKSSVVPQSVVAAPPPSTAPRVDVTLGLRLLAKDALVGWKLDPSSWVPSAPCGLAASDSAQRQRFLTHSVAMHVEAFAARMLVSPAAWLGPDAVCGASTTTLRGRIPDVHVAKAEAVLSVPPHLVPEWPLRGFAPLGPMKNVDYVVLCPDAHWLAARTAAHVASVRTAYMNLSLGDHEPLELAGRWRVSTDVIGADLDNAILLLRKSPRDAFQTYAAAAGQLTRILADGPTTQAFARTAIATVVYVVAPFSPDEIALAARLLSAVAAGLFPATNMPCDWQAGVVLELLYLPDVLAPPSPLAFADHAFALYDKIYEKVPLQYDTMAISSGPKPLTSHVNEKLFALATADHCCDAFLGYALVNSTLVYALVDASGSLMDVDVCVTSSTTLGAEDMAMLLAKALAFYVLSRDTLSKSSRGVLCITKVGAPVASDEAALWSRVWAAELSGGLAKYASSVRRCLVSSLVRAPELQMHMLDARDEHNVQTMLAAGAARGLLVVSPLDAAPGHDATCRVGQDPSLLAVALATDMRADIVLLVTIDATLPSPDEANDDDGSGEEGEADGVVGPLLRQLQDHTWLSVDPISGRKQSPYPRHAGAVAHMVRLVHAVR</sequence>
<keyword evidence="4" id="KW-0678">Repressor</keyword>
<feature type="domain" description="MID" evidence="9">
    <location>
        <begin position="548"/>
        <end position="663"/>
    </location>
</feature>
<organism evidence="10 11">
    <name type="scientific">Saprolegnia parasitica (strain CBS 223.65)</name>
    <dbReference type="NCBI Taxonomy" id="695850"/>
    <lineage>
        <taxon>Eukaryota</taxon>
        <taxon>Sar</taxon>
        <taxon>Stramenopiles</taxon>
        <taxon>Oomycota</taxon>
        <taxon>Saprolegniomycetes</taxon>
        <taxon>Saprolegniales</taxon>
        <taxon>Saprolegniaceae</taxon>
        <taxon>Saprolegnia</taxon>
    </lineage>
</organism>
<dbReference type="VEuPathDB" id="FungiDB:SPRG_12014"/>
<feature type="compositionally biased region" description="Polar residues" evidence="8">
    <location>
        <begin position="218"/>
        <end position="227"/>
    </location>
</feature>
<dbReference type="InterPro" id="IPR041285">
    <property type="entry name" value="MID_MedPIWI"/>
</dbReference>
<dbReference type="PANTHER" id="PTHR48249">
    <property type="entry name" value="MEDIATOR OF RNA POLYMERASE II TRANSCRIPTION SUBUNIT 13"/>
    <property type="match status" value="1"/>
</dbReference>
<protein>
    <recommendedName>
        <fullName evidence="3">Mediator of RNA polymerase II transcription subunit 13</fullName>
    </recommendedName>
</protein>
<dbReference type="GO" id="GO:0045944">
    <property type="term" value="P:positive regulation of transcription by RNA polymerase II"/>
    <property type="evidence" value="ECO:0007669"/>
    <property type="project" value="TreeGrafter"/>
</dbReference>
<keyword evidence="5" id="KW-0805">Transcription regulation</keyword>
<evidence type="ECO:0000256" key="7">
    <source>
        <dbReference type="ARBA" id="ARBA00023242"/>
    </source>
</evidence>
<evidence type="ECO:0000313" key="10">
    <source>
        <dbReference type="EMBL" id="KDO22877.1"/>
    </source>
</evidence>
<comment type="similarity">
    <text evidence="2">Belongs to the Mediator complex subunit 13 family.</text>
</comment>
<dbReference type="GO" id="GO:0016592">
    <property type="term" value="C:mediator complex"/>
    <property type="evidence" value="ECO:0007669"/>
    <property type="project" value="TreeGrafter"/>
</dbReference>
<dbReference type="Pfam" id="PF18296">
    <property type="entry name" value="MID_MedPIWI"/>
    <property type="match status" value="1"/>
</dbReference>
<keyword evidence="11" id="KW-1185">Reference proteome</keyword>
<evidence type="ECO:0000256" key="1">
    <source>
        <dbReference type="ARBA" id="ARBA00004123"/>
    </source>
</evidence>
<dbReference type="PANTHER" id="PTHR48249:SF3">
    <property type="entry name" value="MEDIATOR OF RNA POLYMERASE II TRANSCRIPTION SUBUNIT 13"/>
    <property type="match status" value="1"/>
</dbReference>
<dbReference type="STRING" id="695850.A0A067C7T4"/>
<evidence type="ECO:0000256" key="8">
    <source>
        <dbReference type="SAM" id="MobiDB-lite"/>
    </source>
</evidence>
<dbReference type="GO" id="GO:0003713">
    <property type="term" value="F:transcription coactivator activity"/>
    <property type="evidence" value="ECO:0007669"/>
    <property type="project" value="TreeGrafter"/>
</dbReference>
<evidence type="ECO:0000256" key="2">
    <source>
        <dbReference type="ARBA" id="ARBA00009354"/>
    </source>
</evidence>
<dbReference type="RefSeq" id="XP_012206433.1">
    <property type="nucleotide sequence ID" value="XM_012351043.1"/>
</dbReference>
<evidence type="ECO:0000259" key="9">
    <source>
        <dbReference type="Pfam" id="PF18296"/>
    </source>
</evidence>
<dbReference type="AlphaFoldDB" id="A0A067C7T4"/>
<dbReference type="GeneID" id="24134015"/>
<dbReference type="Proteomes" id="UP000030745">
    <property type="component" value="Unassembled WGS sequence"/>
</dbReference>
<evidence type="ECO:0000256" key="6">
    <source>
        <dbReference type="ARBA" id="ARBA00023163"/>
    </source>
</evidence>
<keyword evidence="6" id="KW-0804">Transcription</keyword>
<dbReference type="EMBL" id="KK583261">
    <property type="protein sequence ID" value="KDO22877.1"/>
    <property type="molecule type" value="Genomic_DNA"/>
</dbReference>
<comment type="subcellular location">
    <subcellularLocation>
        <location evidence="1">Nucleus</location>
    </subcellularLocation>
</comment>
<reference evidence="10 11" key="1">
    <citation type="journal article" date="2013" name="PLoS Genet.">
        <title>Distinctive expansion of potential virulence genes in the genome of the oomycete fish pathogen Saprolegnia parasitica.</title>
        <authorList>
            <person name="Jiang R.H."/>
            <person name="de Bruijn I."/>
            <person name="Haas B.J."/>
            <person name="Belmonte R."/>
            <person name="Lobach L."/>
            <person name="Christie J."/>
            <person name="van den Ackerveken G."/>
            <person name="Bottin A."/>
            <person name="Bulone V."/>
            <person name="Diaz-Moreno S.M."/>
            <person name="Dumas B."/>
            <person name="Fan L."/>
            <person name="Gaulin E."/>
            <person name="Govers F."/>
            <person name="Grenville-Briggs L.J."/>
            <person name="Horner N.R."/>
            <person name="Levin J.Z."/>
            <person name="Mammella M."/>
            <person name="Meijer H.J."/>
            <person name="Morris P."/>
            <person name="Nusbaum C."/>
            <person name="Oome S."/>
            <person name="Phillips A.J."/>
            <person name="van Rooyen D."/>
            <person name="Rzeszutek E."/>
            <person name="Saraiva M."/>
            <person name="Secombes C.J."/>
            <person name="Seidl M.F."/>
            <person name="Snel B."/>
            <person name="Stassen J.H."/>
            <person name="Sykes S."/>
            <person name="Tripathy S."/>
            <person name="van den Berg H."/>
            <person name="Vega-Arreguin J.C."/>
            <person name="Wawra S."/>
            <person name="Young S.K."/>
            <person name="Zeng Q."/>
            <person name="Dieguez-Uribeondo J."/>
            <person name="Russ C."/>
            <person name="Tyler B.M."/>
            <person name="van West P."/>
        </authorList>
    </citation>
    <scope>NUCLEOTIDE SEQUENCE [LARGE SCALE GENOMIC DNA]</scope>
    <source>
        <strain evidence="10 11">CBS 223.65</strain>
    </source>
</reference>
<evidence type="ECO:0000256" key="4">
    <source>
        <dbReference type="ARBA" id="ARBA00022491"/>
    </source>
</evidence>
<accession>A0A067C7T4</accession>
<feature type="region of interest" description="Disordered" evidence="8">
    <location>
        <begin position="182"/>
        <end position="238"/>
    </location>
</feature>
<evidence type="ECO:0000256" key="3">
    <source>
        <dbReference type="ARBA" id="ARBA00019618"/>
    </source>
</evidence>
<dbReference type="InterPro" id="IPR051139">
    <property type="entry name" value="Mediator_complx_sub13"/>
</dbReference>
<gene>
    <name evidence="10" type="ORF">SPRG_12014</name>
</gene>
<dbReference type="OMA" id="TCFRSMY"/>
<evidence type="ECO:0000313" key="11">
    <source>
        <dbReference type="Proteomes" id="UP000030745"/>
    </source>
</evidence>
<evidence type="ECO:0000256" key="5">
    <source>
        <dbReference type="ARBA" id="ARBA00023015"/>
    </source>
</evidence>
<keyword evidence="7" id="KW-0539">Nucleus</keyword>
<dbReference type="KEGG" id="spar:SPRG_12014"/>